<dbReference type="Proteomes" id="UP000236333">
    <property type="component" value="Unassembled WGS sequence"/>
</dbReference>
<gene>
    <name evidence="2" type="ORF">TSOC_011293</name>
</gene>
<feature type="compositionally biased region" description="Low complexity" evidence="1">
    <location>
        <begin position="35"/>
        <end position="47"/>
    </location>
</feature>
<accession>A0A2J7ZR08</accession>
<reference evidence="2 3" key="1">
    <citation type="journal article" date="2017" name="Mol. Biol. Evol.">
        <title>The 4-celled Tetrabaena socialis nuclear genome reveals the essential components for genetic control of cell number at the origin of multicellularity in the volvocine lineage.</title>
        <authorList>
            <person name="Featherston J."/>
            <person name="Arakaki Y."/>
            <person name="Hanschen E.R."/>
            <person name="Ferris P.J."/>
            <person name="Michod R.E."/>
            <person name="Olson B.J.S.C."/>
            <person name="Nozaki H."/>
            <person name="Durand P.M."/>
        </authorList>
    </citation>
    <scope>NUCLEOTIDE SEQUENCE [LARGE SCALE GENOMIC DNA]</scope>
    <source>
        <strain evidence="2 3">NIES-571</strain>
    </source>
</reference>
<feature type="region of interest" description="Disordered" evidence="1">
    <location>
        <begin position="31"/>
        <end position="51"/>
    </location>
</feature>
<dbReference type="AlphaFoldDB" id="A0A2J7ZR08"/>
<protein>
    <submittedName>
        <fullName evidence="2">Uncharacterized protein</fullName>
    </submittedName>
</protein>
<evidence type="ECO:0000313" key="2">
    <source>
        <dbReference type="EMBL" id="PNH02704.1"/>
    </source>
</evidence>
<evidence type="ECO:0000313" key="3">
    <source>
        <dbReference type="Proteomes" id="UP000236333"/>
    </source>
</evidence>
<dbReference type="EMBL" id="PGGS01000608">
    <property type="protein sequence ID" value="PNH02704.1"/>
    <property type="molecule type" value="Genomic_DNA"/>
</dbReference>
<name>A0A2J7ZR08_9CHLO</name>
<organism evidence="2 3">
    <name type="scientific">Tetrabaena socialis</name>
    <dbReference type="NCBI Taxonomy" id="47790"/>
    <lineage>
        <taxon>Eukaryota</taxon>
        <taxon>Viridiplantae</taxon>
        <taxon>Chlorophyta</taxon>
        <taxon>core chlorophytes</taxon>
        <taxon>Chlorophyceae</taxon>
        <taxon>CS clade</taxon>
        <taxon>Chlamydomonadales</taxon>
        <taxon>Tetrabaenaceae</taxon>
        <taxon>Tetrabaena</taxon>
    </lineage>
</organism>
<evidence type="ECO:0000256" key="1">
    <source>
        <dbReference type="SAM" id="MobiDB-lite"/>
    </source>
</evidence>
<comment type="caution">
    <text evidence="2">The sequence shown here is derived from an EMBL/GenBank/DDBJ whole genome shotgun (WGS) entry which is preliminary data.</text>
</comment>
<keyword evidence="3" id="KW-1185">Reference proteome</keyword>
<proteinExistence type="predicted"/>
<sequence>MGHLPFVSIFDVTTAPRQTPAARPPAIKRRTCTKAARQPRQPAARAASNMHNKGLSSACTAALSYAGRLRTISSSGAAGT</sequence>